<comment type="catalytic activity">
    <reaction evidence="1">
        <text>Hydrolysis of terminal non-reducing beta-D-galactose residues in beta-D-galactosides.</text>
        <dbReference type="EC" id="3.2.1.23"/>
    </reaction>
</comment>
<evidence type="ECO:0000256" key="1">
    <source>
        <dbReference type="ARBA" id="ARBA00001412"/>
    </source>
</evidence>
<dbReference type="Proteomes" id="UP000631114">
    <property type="component" value="Unassembled WGS sequence"/>
</dbReference>
<keyword evidence="4" id="KW-0378">Hydrolase</keyword>
<keyword evidence="9" id="KW-1185">Reference proteome</keyword>
<feature type="transmembrane region" description="Helical" evidence="6">
    <location>
        <begin position="20"/>
        <end position="41"/>
    </location>
</feature>
<feature type="domain" description="Glycoside hydrolase 35 catalytic" evidence="7">
    <location>
        <begin position="54"/>
        <end position="167"/>
    </location>
</feature>
<dbReference type="AlphaFoldDB" id="A0A835GUG9"/>
<comment type="similarity">
    <text evidence="2">Belongs to the glycosyl hydrolase 35 family.</text>
</comment>
<evidence type="ECO:0000256" key="4">
    <source>
        <dbReference type="ARBA" id="ARBA00022801"/>
    </source>
</evidence>
<dbReference type="InterPro" id="IPR017853">
    <property type="entry name" value="GH"/>
</dbReference>
<dbReference type="Pfam" id="PF01301">
    <property type="entry name" value="Glyco_hydro_35"/>
    <property type="match status" value="1"/>
</dbReference>
<name>A0A835GUG9_9MAGN</name>
<gene>
    <name evidence="8" type="ORF">IFM89_004022</name>
</gene>
<dbReference type="PROSITE" id="PS01182">
    <property type="entry name" value="GLYCOSYL_HYDROL_F35"/>
    <property type="match status" value="1"/>
</dbReference>
<keyword evidence="6" id="KW-0812">Transmembrane</keyword>
<evidence type="ECO:0000259" key="7">
    <source>
        <dbReference type="Pfam" id="PF01301"/>
    </source>
</evidence>
<dbReference type="InterPro" id="IPR019801">
    <property type="entry name" value="Glyco_hydro_35_CS"/>
</dbReference>
<keyword evidence="6" id="KW-1133">Transmembrane helix</keyword>
<comment type="caution">
    <text evidence="8">The sequence shown here is derived from an EMBL/GenBank/DDBJ whole genome shotgun (WGS) entry which is preliminary data.</text>
</comment>
<dbReference type="GO" id="GO:0004565">
    <property type="term" value="F:beta-galactosidase activity"/>
    <property type="evidence" value="ECO:0007669"/>
    <property type="project" value="UniProtKB-EC"/>
</dbReference>
<organism evidence="8 9">
    <name type="scientific">Coptis chinensis</name>
    <dbReference type="NCBI Taxonomy" id="261450"/>
    <lineage>
        <taxon>Eukaryota</taxon>
        <taxon>Viridiplantae</taxon>
        <taxon>Streptophyta</taxon>
        <taxon>Embryophyta</taxon>
        <taxon>Tracheophyta</taxon>
        <taxon>Spermatophyta</taxon>
        <taxon>Magnoliopsida</taxon>
        <taxon>Ranunculales</taxon>
        <taxon>Ranunculaceae</taxon>
        <taxon>Coptidoideae</taxon>
        <taxon>Coptis</taxon>
    </lineage>
</organism>
<reference evidence="8 9" key="1">
    <citation type="submission" date="2020-10" db="EMBL/GenBank/DDBJ databases">
        <title>The Coptis chinensis genome and diversification of protoberbering-type alkaloids.</title>
        <authorList>
            <person name="Wang B."/>
            <person name="Shu S."/>
            <person name="Song C."/>
            <person name="Liu Y."/>
        </authorList>
    </citation>
    <scope>NUCLEOTIDE SEQUENCE [LARGE SCALE GENOMIC DNA]</scope>
    <source>
        <strain evidence="8">HL-2020</strain>
        <tissue evidence="8">Leaf</tissue>
    </source>
</reference>
<evidence type="ECO:0000256" key="6">
    <source>
        <dbReference type="SAM" id="Phobius"/>
    </source>
</evidence>
<evidence type="ECO:0000313" key="8">
    <source>
        <dbReference type="EMBL" id="KAF9587564.1"/>
    </source>
</evidence>
<dbReference type="InterPro" id="IPR001944">
    <property type="entry name" value="Glycoside_Hdrlase_35"/>
</dbReference>
<proteinExistence type="inferred from homology"/>
<accession>A0A835GUG9</accession>
<sequence>MWPDLIQKLRHEVLIPLKLMFFGIVMSLIVARFPLVALRFLGELRLGEVSQDNTRSRGMNAILRIGPYVCAEWNYRGYHMWFHNLLGIQIRTDNQVYKDEMETFTELIVDMCKKEKFFAPQGGPIILAQIENEYGNIDKSYGQASNNYIKWCAQMALNQNAGVPWVMSS</sequence>
<dbReference type="PANTHER" id="PTHR23421">
    <property type="entry name" value="BETA-GALACTOSIDASE RELATED"/>
    <property type="match status" value="1"/>
</dbReference>
<evidence type="ECO:0000256" key="5">
    <source>
        <dbReference type="ARBA" id="ARBA00023295"/>
    </source>
</evidence>
<dbReference type="EC" id="3.2.1.23" evidence="3"/>
<dbReference type="OrthoDB" id="1657402at2759"/>
<dbReference type="GO" id="GO:0005975">
    <property type="term" value="P:carbohydrate metabolic process"/>
    <property type="evidence" value="ECO:0007669"/>
    <property type="project" value="InterPro"/>
</dbReference>
<keyword evidence="5" id="KW-0326">Glycosidase</keyword>
<dbReference type="SUPFAM" id="SSF51445">
    <property type="entry name" value="(Trans)glycosidases"/>
    <property type="match status" value="1"/>
</dbReference>
<dbReference type="InterPro" id="IPR031330">
    <property type="entry name" value="Gly_Hdrlase_35_cat"/>
</dbReference>
<dbReference type="Gene3D" id="3.20.20.80">
    <property type="entry name" value="Glycosidases"/>
    <property type="match status" value="1"/>
</dbReference>
<dbReference type="EMBL" id="JADFTS010000009">
    <property type="protein sequence ID" value="KAF9587564.1"/>
    <property type="molecule type" value="Genomic_DNA"/>
</dbReference>
<evidence type="ECO:0000313" key="9">
    <source>
        <dbReference type="Proteomes" id="UP000631114"/>
    </source>
</evidence>
<dbReference type="PRINTS" id="PR00742">
    <property type="entry name" value="GLHYDRLASE35"/>
</dbReference>
<keyword evidence="6" id="KW-0472">Membrane</keyword>
<protein>
    <recommendedName>
        <fullName evidence="3">beta-galactosidase</fullName>
        <ecNumber evidence="3">3.2.1.23</ecNumber>
    </recommendedName>
</protein>
<evidence type="ECO:0000256" key="2">
    <source>
        <dbReference type="ARBA" id="ARBA00009809"/>
    </source>
</evidence>
<evidence type="ECO:0000256" key="3">
    <source>
        <dbReference type="ARBA" id="ARBA00012756"/>
    </source>
</evidence>